<feature type="transmembrane region" description="Helical" evidence="7">
    <location>
        <begin position="30"/>
        <end position="57"/>
    </location>
</feature>
<reference evidence="11" key="2">
    <citation type="submission" date="2011-02" db="EMBL/GenBank/DDBJ databases">
        <title>The complete genome of Pedobacter saltans DSM 12145.</title>
        <authorList>
            <consortium name="US DOE Joint Genome Institute (JGI-PGF)"/>
            <person name="Lucas S."/>
            <person name="Copeland A."/>
            <person name="Lapidus A."/>
            <person name="Bruce D."/>
            <person name="Goodwin L."/>
            <person name="Pitluck S."/>
            <person name="Kyrpides N."/>
            <person name="Mavromatis K."/>
            <person name="Pagani I."/>
            <person name="Ivanova N."/>
            <person name="Ovchinnikova G."/>
            <person name="Lu M."/>
            <person name="Detter J.C."/>
            <person name="Han C."/>
            <person name="Land M."/>
            <person name="Hauser L."/>
            <person name="Markowitz V."/>
            <person name="Cheng J.-F."/>
            <person name="Hugenholtz P."/>
            <person name="Woyke T."/>
            <person name="Wu D."/>
            <person name="Tindall B."/>
            <person name="Pomrenke H.G."/>
            <person name="Brambilla E."/>
            <person name="Klenk H.-P."/>
            <person name="Eisen J.A."/>
        </authorList>
    </citation>
    <scope>NUCLEOTIDE SEQUENCE [LARGE SCALE GENOMIC DNA]</scope>
    <source>
        <strain evidence="11">ATCC 51119 / DSM 12145 / JCM 21818 / LMG 10337 / NBRC 100064 / NCIMB 13643</strain>
    </source>
</reference>
<evidence type="ECO:0000256" key="2">
    <source>
        <dbReference type="ARBA" id="ARBA00022475"/>
    </source>
</evidence>
<keyword evidence="5 7" id="KW-0472">Membrane</keyword>
<dbReference type="PANTHER" id="PTHR33885:SF3">
    <property type="entry name" value="PHAGE SHOCK PROTEIN C"/>
    <property type="match status" value="1"/>
</dbReference>
<reference evidence="10 11" key="1">
    <citation type="journal article" date="2011" name="Stand. Genomic Sci.">
        <title>Complete genome sequence of the gliding, heparinolytic Pedobacter saltans type strain (113).</title>
        <authorList>
            <person name="Liolios K."/>
            <person name="Sikorski J."/>
            <person name="Lu M."/>
            <person name="Nolan M."/>
            <person name="Lapidus A."/>
            <person name="Lucas S."/>
            <person name="Hammon N."/>
            <person name="Deshpande S."/>
            <person name="Cheng J.F."/>
            <person name="Tapia R."/>
            <person name="Han C."/>
            <person name="Goodwin L."/>
            <person name="Pitluck S."/>
            <person name="Huntemann M."/>
            <person name="Ivanova N."/>
            <person name="Pagani I."/>
            <person name="Mavromatis K."/>
            <person name="Ovchinikova G."/>
            <person name="Pati A."/>
            <person name="Chen A."/>
            <person name="Palaniappan K."/>
            <person name="Land M."/>
            <person name="Hauser L."/>
            <person name="Brambilla E.M."/>
            <person name="Kotsyurbenko O."/>
            <person name="Rohde M."/>
            <person name="Tindall B.J."/>
            <person name="Abt B."/>
            <person name="Goker M."/>
            <person name="Detter J.C."/>
            <person name="Woyke T."/>
            <person name="Bristow J."/>
            <person name="Eisen J.A."/>
            <person name="Markowitz V."/>
            <person name="Hugenholtz P."/>
            <person name="Klenk H.P."/>
            <person name="Kyrpides N.C."/>
        </authorList>
    </citation>
    <scope>NUCLEOTIDE SEQUENCE [LARGE SCALE GENOMIC DNA]</scope>
    <source>
        <strain evidence="11">ATCC 51119 / DSM 12145 / JCM 21818 / LMG 10337 / NBRC 100064 / NCIMB 13643</strain>
    </source>
</reference>
<sequence>MTKKLTRNTRDKVIAGVSSGLADYFQLDVIWVRIAFVLATFFGGTGLWIYIILWIAIPENRTVVFSFSGEEPPTPEDKFAGEKLKIKEERNFNGKLIGGSLLIAFGSYFLLEEFDLLPRWFSLDKLWPLIFIGIGLFIIFKTVRKENAMADKGQEKNPVVEVEEDKKEDENTSF</sequence>
<dbReference type="InterPro" id="IPR052027">
    <property type="entry name" value="PspC"/>
</dbReference>
<dbReference type="AlphaFoldDB" id="F0SCF7"/>
<keyword evidence="11" id="KW-1185">Reference proteome</keyword>
<dbReference type="Pfam" id="PF18917">
    <property type="entry name" value="LiaI-LiaF-like_TM1"/>
    <property type="match status" value="1"/>
</dbReference>
<evidence type="ECO:0000256" key="1">
    <source>
        <dbReference type="ARBA" id="ARBA00004162"/>
    </source>
</evidence>
<dbReference type="EMBL" id="CP002545">
    <property type="protein sequence ID" value="ADY52791.1"/>
    <property type="molecule type" value="Genomic_DNA"/>
</dbReference>
<comment type="subcellular location">
    <subcellularLocation>
        <location evidence="1">Cell membrane</location>
        <topology evidence="1">Single-pass membrane protein</topology>
    </subcellularLocation>
</comment>
<dbReference type="KEGG" id="psn:Pedsa_2242"/>
<dbReference type="InterPro" id="IPR007168">
    <property type="entry name" value="Phageshock_PspC_N"/>
</dbReference>
<keyword evidence="3 7" id="KW-0812">Transmembrane</keyword>
<dbReference type="eggNOG" id="COG1983">
    <property type="taxonomic scope" value="Bacteria"/>
</dbReference>
<feature type="compositionally biased region" description="Basic and acidic residues" evidence="6">
    <location>
        <begin position="164"/>
        <end position="174"/>
    </location>
</feature>
<evidence type="ECO:0000313" key="10">
    <source>
        <dbReference type="EMBL" id="ADY52791.1"/>
    </source>
</evidence>
<feature type="region of interest" description="Disordered" evidence="6">
    <location>
        <begin position="150"/>
        <end position="174"/>
    </location>
</feature>
<evidence type="ECO:0000259" key="8">
    <source>
        <dbReference type="Pfam" id="PF04024"/>
    </source>
</evidence>
<dbReference type="Proteomes" id="UP000000310">
    <property type="component" value="Chromosome"/>
</dbReference>
<gene>
    <name evidence="10" type="ordered locus">Pedsa_2242</name>
</gene>
<proteinExistence type="predicted"/>
<dbReference type="STRING" id="762903.Pedsa_2242"/>
<feature type="domain" description="Phage shock protein PspC N-terminal" evidence="8">
    <location>
        <begin position="3"/>
        <end position="59"/>
    </location>
</feature>
<feature type="transmembrane region" description="Helical" evidence="7">
    <location>
        <begin position="126"/>
        <end position="143"/>
    </location>
</feature>
<evidence type="ECO:0000259" key="9">
    <source>
        <dbReference type="Pfam" id="PF18917"/>
    </source>
</evidence>
<evidence type="ECO:0000256" key="7">
    <source>
        <dbReference type="SAM" id="Phobius"/>
    </source>
</evidence>
<accession>F0SCF7</accession>
<evidence type="ECO:0000256" key="4">
    <source>
        <dbReference type="ARBA" id="ARBA00022989"/>
    </source>
</evidence>
<feature type="transmembrane region" description="Helical" evidence="7">
    <location>
        <begin position="92"/>
        <end position="111"/>
    </location>
</feature>
<evidence type="ECO:0000256" key="6">
    <source>
        <dbReference type="SAM" id="MobiDB-lite"/>
    </source>
</evidence>
<dbReference type="RefSeq" id="WP_013633277.1">
    <property type="nucleotide sequence ID" value="NC_015177.1"/>
</dbReference>
<organism evidence="10 11">
    <name type="scientific">Pseudopedobacter saltans (strain ATCC 51119 / DSM 12145 / JCM 21818 / CCUG 39354 / LMG 10337 / NBRC 100064 / NCIMB 13643)</name>
    <name type="common">Pedobacter saltans</name>
    <dbReference type="NCBI Taxonomy" id="762903"/>
    <lineage>
        <taxon>Bacteria</taxon>
        <taxon>Pseudomonadati</taxon>
        <taxon>Bacteroidota</taxon>
        <taxon>Sphingobacteriia</taxon>
        <taxon>Sphingobacteriales</taxon>
        <taxon>Sphingobacteriaceae</taxon>
        <taxon>Pseudopedobacter</taxon>
    </lineage>
</organism>
<evidence type="ECO:0000256" key="5">
    <source>
        <dbReference type="ARBA" id="ARBA00023136"/>
    </source>
</evidence>
<dbReference type="PANTHER" id="PTHR33885">
    <property type="entry name" value="PHAGE SHOCK PROTEIN C"/>
    <property type="match status" value="1"/>
</dbReference>
<name>F0SCF7_PSESL</name>
<dbReference type="Pfam" id="PF04024">
    <property type="entry name" value="PspC"/>
    <property type="match status" value="1"/>
</dbReference>
<protein>
    <submittedName>
        <fullName evidence="10">Phage shock protein C, PspC</fullName>
    </submittedName>
</protein>
<dbReference type="InterPro" id="IPR043726">
    <property type="entry name" value="LiaI-LiaF-like_TM1"/>
</dbReference>
<feature type="domain" description="LiaI-LiaF-like transmembrane region" evidence="9">
    <location>
        <begin position="96"/>
        <end position="139"/>
    </location>
</feature>
<keyword evidence="2" id="KW-1003">Cell membrane</keyword>
<dbReference type="HOGENOM" id="CLU_099432_0_1_10"/>
<dbReference type="OrthoDB" id="5772680at2"/>
<keyword evidence="4 7" id="KW-1133">Transmembrane helix</keyword>
<dbReference type="GO" id="GO:0005886">
    <property type="term" value="C:plasma membrane"/>
    <property type="evidence" value="ECO:0007669"/>
    <property type="project" value="UniProtKB-SubCell"/>
</dbReference>
<evidence type="ECO:0000256" key="3">
    <source>
        <dbReference type="ARBA" id="ARBA00022692"/>
    </source>
</evidence>
<evidence type="ECO:0000313" key="11">
    <source>
        <dbReference type="Proteomes" id="UP000000310"/>
    </source>
</evidence>